<feature type="compositionally biased region" description="Basic residues" evidence="1">
    <location>
        <begin position="103"/>
        <end position="115"/>
    </location>
</feature>
<accession>A0A1Y2J1E0</accession>
<keyword evidence="3" id="KW-1185">Reference proteome</keyword>
<organism evidence="2 3">
    <name type="scientific">Trametes coccinea (strain BRFM310)</name>
    <name type="common">Pycnoporus coccineus</name>
    <dbReference type="NCBI Taxonomy" id="1353009"/>
    <lineage>
        <taxon>Eukaryota</taxon>
        <taxon>Fungi</taxon>
        <taxon>Dikarya</taxon>
        <taxon>Basidiomycota</taxon>
        <taxon>Agaricomycotina</taxon>
        <taxon>Agaricomycetes</taxon>
        <taxon>Polyporales</taxon>
        <taxon>Polyporaceae</taxon>
        <taxon>Trametes</taxon>
    </lineage>
</organism>
<dbReference type="EMBL" id="KZ084090">
    <property type="protein sequence ID" value="OSD06624.1"/>
    <property type="molecule type" value="Genomic_DNA"/>
</dbReference>
<proteinExistence type="predicted"/>
<evidence type="ECO:0000256" key="1">
    <source>
        <dbReference type="SAM" id="MobiDB-lite"/>
    </source>
</evidence>
<evidence type="ECO:0000313" key="2">
    <source>
        <dbReference type="EMBL" id="OSD06624.1"/>
    </source>
</evidence>
<gene>
    <name evidence="2" type="ORF">PYCCODRAFT_954408</name>
</gene>
<sequence>MKCRTYRTCEQKYRRWYGARRRSKGCLYSIRRASRGRVHSVNMTCSISYIGIATGIRNRPLHAAQISPRKPHIGLEVPVTLILLSDRTKGRDRQQRPTERAFQHGRHTTCKTRQT</sequence>
<dbReference type="Proteomes" id="UP000193067">
    <property type="component" value="Unassembled WGS sequence"/>
</dbReference>
<protein>
    <submittedName>
        <fullName evidence="2">Uncharacterized protein</fullName>
    </submittedName>
</protein>
<name>A0A1Y2J1E0_TRAC3</name>
<evidence type="ECO:0000313" key="3">
    <source>
        <dbReference type="Proteomes" id="UP000193067"/>
    </source>
</evidence>
<reference evidence="2 3" key="1">
    <citation type="journal article" date="2015" name="Biotechnol. Biofuels">
        <title>Enhanced degradation of softwood versus hardwood by the white-rot fungus Pycnoporus coccineus.</title>
        <authorList>
            <person name="Couturier M."/>
            <person name="Navarro D."/>
            <person name="Chevret D."/>
            <person name="Henrissat B."/>
            <person name="Piumi F."/>
            <person name="Ruiz-Duenas F.J."/>
            <person name="Martinez A.T."/>
            <person name="Grigoriev I.V."/>
            <person name="Riley R."/>
            <person name="Lipzen A."/>
            <person name="Berrin J.G."/>
            <person name="Master E.R."/>
            <person name="Rosso M.N."/>
        </authorList>
    </citation>
    <scope>NUCLEOTIDE SEQUENCE [LARGE SCALE GENOMIC DNA]</scope>
    <source>
        <strain evidence="2 3">BRFM310</strain>
    </source>
</reference>
<dbReference type="AlphaFoldDB" id="A0A1Y2J1E0"/>
<feature type="compositionally biased region" description="Basic and acidic residues" evidence="1">
    <location>
        <begin position="87"/>
        <end position="102"/>
    </location>
</feature>
<feature type="region of interest" description="Disordered" evidence="1">
    <location>
        <begin position="87"/>
        <end position="115"/>
    </location>
</feature>